<accession>A0AAV9IDA9</accession>
<dbReference type="GO" id="GO:0016020">
    <property type="term" value="C:membrane"/>
    <property type="evidence" value="ECO:0007669"/>
    <property type="project" value="UniProtKB-SubCell"/>
</dbReference>
<keyword evidence="10" id="KW-0594">Phospholipid biosynthesis</keyword>
<sequence>MTVVESNSSLEDSRFDPFRRNDIGVDWIELIKFPIVFGIFPFRFFGALLSVVGCYLFFLIFGPPVRESKAGQVSATQREWLLRGGKFFSRTCLFFLGFYRIREIRHPSYDPVEARKYALVCNHTSMLDILILMSFCMPSFVSKETVSKVPLIGRIATGMQCLYVDRANRGGVSTKVIERQRSCFEGHSVPPLVIFPEATTTNGYFLIKFHTGVFRGGFPVVPVVIKYRYRRFSPTYETIRLPYYIFKLFTQLYNEAEYTLLPIYYPNEVEKKDPTLYANNVRKIMQKELNCSLSESSYQDKLEYHRLLRGQCKNL</sequence>
<evidence type="ECO:0000256" key="3">
    <source>
        <dbReference type="ARBA" id="ARBA00008655"/>
    </source>
</evidence>
<dbReference type="AlphaFoldDB" id="A0AAV9IDA9"/>
<comment type="pathway">
    <text evidence="2">Lipid metabolism.</text>
</comment>
<keyword evidence="7 13" id="KW-1133">Transmembrane helix</keyword>
<evidence type="ECO:0000256" key="11">
    <source>
        <dbReference type="ARBA" id="ARBA00023264"/>
    </source>
</evidence>
<evidence type="ECO:0000256" key="12">
    <source>
        <dbReference type="ARBA" id="ARBA00023315"/>
    </source>
</evidence>
<keyword evidence="11" id="KW-1208">Phospholipid metabolism</keyword>
<evidence type="ECO:0000256" key="5">
    <source>
        <dbReference type="ARBA" id="ARBA00022679"/>
    </source>
</evidence>
<dbReference type="Proteomes" id="UP001300502">
    <property type="component" value="Unassembled WGS sequence"/>
</dbReference>
<dbReference type="GO" id="GO:0071618">
    <property type="term" value="F:lysophosphatidylethanolamine acyltransferase activity"/>
    <property type="evidence" value="ECO:0007669"/>
    <property type="project" value="TreeGrafter"/>
</dbReference>
<keyword evidence="4" id="KW-0444">Lipid biosynthesis</keyword>
<keyword evidence="16" id="KW-1185">Reference proteome</keyword>
<evidence type="ECO:0000259" key="14">
    <source>
        <dbReference type="SMART" id="SM00563"/>
    </source>
</evidence>
<dbReference type="GO" id="GO:0008374">
    <property type="term" value="F:O-acyltransferase activity"/>
    <property type="evidence" value="ECO:0007669"/>
    <property type="project" value="InterPro"/>
</dbReference>
<dbReference type="InterPro" id="IPR002123">
    <property type="entry name" value="Plipid/glycerol_acylTrfase"/>
</dbReference>
<comment type="caution">
    <text evidence="15">The sequence shown here is derived from an EMBL/GenBank/DDBJ whole genome shotgun (WGS) entry which is preliminary data.</text>
</comment>
<evidence type="ECO:0000256" key="6">
    <source>
        <dbReference type="ARBA" id="ARBA00022692"/>
    </source>
</evidence>
<keyword evidence="6 13" id="KW-0812">Transmembrane</keyword>
<dbReference type="InterPro" id="IPR045252">
    <property type="entry name" value="LPCAT1-like"/>
</dbReference>
<keyword evidence="9 13" id="KW-0472">Membrane</keyword>
<dbReference type="SUPFAM" id="SSF69593">
    <property type="entry name" value="Glycerol-3-phosphate (1)-acyltransferase"/>
    <property type="match status" value="1"/>
</dbReference>
<dbReference type="GO" id="GO:0008654">
    <property type="term" value="P:phospholipid biosynthetic process"/>
    <property type="evidence" value="ECO:0007669"/>
    <property type="project" value="UniProtKB-KW"/>
</dbReference>
<protein>
    <recommendedName>
        <fullName evidence="14">Phospholipid/glycerol acyltransferase domain-containing protein</fullName>
    </recommendedName>
</protein>
<evidence type="ECO:0000256" key="13">
    <source>
        <dbReference type="SAM" id="Phobius"/>
    </source>
</evidence>
<organism evidence="15 16">
    <name type="scientific">Galdieria yellowstonensis</name>
    <dbReference type="NCBI Taxonomy" id="3028027"/>
    <lineage>
        <taxon>Eukaryota</taxon>
        <taxon>Rhodophyta</taxon>
        <taxon>Bangiophyceae</taxon>
        <taxon>Galdieriales</taxon>
        <taxon>Galdieriaceae</taxon>
        <taxon>Galdieria</taxon>
    </lineage>
</organism>
<evidence type="ECO:0000313" key="15">
    <source>
        <dbReference type="EMBL" id="KAK4525352.1"/>
    </source>
</evidence>
<dbReference type="PANTHER" id="PTHR23063">
    <property type="entry name" value="PHOSPHOLIPID ACYLTRANSFERASE"/>
    <property type="match status" value="1"/>
</dbReference>
<dbReference type="PANTHER" id="PTHR23063:SF54">
    <property type="entry name" value="LYSOPHOSPHOLIPID ACYLTRANSFERASE LPEAT1"/>
    <property type="match status" value="1"/>
</dbReference>
<name>A0AAV9IDA9_9RHOD</name>
<evidence type="ECO:0000256" key="4">
    <source>
        <dbReference type="ARBA" id="ARBA00022516"/>
    </source>
</evidence>
<evidence type="ECO:0000256" key="2">
    <source>
        <dbReference type="ARBA" id="ARBA00005189"/>
    </source>
</evidence>
<keyword evidence="5" id="KW-0808">Transferase</keyword>
<dbReference type="SMART" id="SM00563">
    <property type="entry name" value="PlsC"/>
    <property type="match status" value="1"/>
</dbReference>
<keyword evidence="12" id="KW-0012">Acyltransferase</keyword>
<evidence type="ECO:0000256" key="10">
    <source>
        <dbReference type="ARBA" id="ARBA00023209"/>
    </source>
</evidence>
<evidence type="ECO:0000313" key="16">
    <source>
        <dbReference type="Proteomes" id="UP001300502"/>
    </source>
</evidence>
<reference evidence="15 16" key="1">
    <citation type="submission" date="2022-07" db="EMBL/GenBank/DDBJ databases">
        <title>Genome-wide signatures of adaptation to extreme environments.</title>
        <authorList>
            <person name="Cho C.H."/>
            <person name="Yoon H.S."/>
        </authorList>
    </citation>
    <scope>NUCLEOTIDE SEQUENCE [LARGE SCALE GENOMIC DNA]</scope>
    <source>
        <strain evidence="15 16">108.79 E11</strain>
    </source>
</reference>
<feature type="transmembrane region" description="Helical" evidence="13">
    <location>
        <begin position="40"/>
        <end position="60"/>
    </location>
</feature>
<dbReference type="EMBL" id="JANCYU010000029">
    <property type="protein sequence ID" value="KAK4525352.1"/>
    <property type="molecule type" value="Genomic_DNA"/>
</dbReference>
<dbReference type="GO" id="GO:0005783">
    <property type="term" value="C:endoplasmic reticulum"/>
    <property type="evidence" value="ECO:0007669"/>
    <property type="project" value="TreeGrafter"/>
</dbReference>
<comment type="subcellular location">
    <subcellularLocation>
        <location evidence="1">Membrane</location>
    </subcellularLocation>
</comment>
<comment type="similarity">
    <text evidence="3">Belongs to the 1-acyl-sn-glycerol-3-phosphate acyltransferase family.</text>
</comment>
<dbReference type="CDD" id="cd07991">
    <property type="entry name" value="LPLAT_LPCAT1-like"/>
    <property type="match status" value="1"/>
</dbReference>
<proteinExistence type="inferred from homology"/>
<feature type="domain" description="Phospholipid/glycerol acyltransferase" evidence="14">
    <location>
        <begin position="117"/>
        <end position="228"/>
    </location>
</feature>
<evidence type="ECO:0000256" key="1">
    <source>
        <dbReference type="ARBA" id="ARBA00004370"/>
    </source>
</evidence>
<gene>
    <name evidence="15" type="ORF">GAYE_SCF09G3260</name>
</gene>
<evidence type="ECO:0000256" key="7">
    <source>
        <dbReference type="ARBA" id="ARBA00022989"/>
    </source>
</evidence>
<dbReference type="Pfam" id="PF01553">
    <property type="entry name" value="Acyltransferase"/>
    <property type="match status" value="1"/>
</dbReference>
<evidence type="ECO:0000256" key="9">
    <source>
        <dbReference type="ARBA" id="ARBA00023136"/>
    </source>
</evidence>
<evidence type="ECO:0000256" key="8">
    <source>
        <dbReference type="ARBA" id="ARBA00023098"/>
    </source>
</evidence>
<keyword evidence="8" id="KW-0443">Lipid metabolism</keyword>